<proteinExistence type="predicted"/>
<reference evidence="2" key="1">
    <citation type="journal article" date="2019" name="Int. J. Syst. Evol. Microbiol.">
        <title>The Global Catalogue of Microorganisms (GCM) 10K type strain sequencing project: providing services to taxonomists for standard genome sequencing and annotation.</title>
        <authorList>
            <consortium name="The Broad Institute Genomics Platform"/>
            <consortium name="The Broad Institute Genome Sequencing Center for Infectious Disease"/>
            <person name="Wu L."/>
            <person name="Ma J."/>
        </authorList>
    </citation>
    <scope>NUCLEOTIDE SEQUENCE [LARGE SCALE GENOMIC DNA]</scope>
    <source>
        <strain evidence="2">KCTC 42986</strain>
    </source>
</reference>
<gene>
    <name evidence="1" type="ORF">ACFOFO_14545</name>
</gene>
<accession>A0ABV7F522</accession>
<evidence type="ECO:0000313" key="1">
    <source>
        <dbReference type="EMBL" id="MFC3109166.1"/>
    </source>
</evidence>
<keyword evidence="2" id="KW-1185">Reference proteome</keyword>
<comment type="caution">
    <text evidence="1">The sequence shown here is derived from an EMBL/GenBank/DDBJ whole genome shotgun (WGS) entry which is preliminary data.</text>
</comment>
<organism evidence="1 2">
    <name type="scientific">Undibacterium arcticum</name>
    <dbReference type="NCBI Taxonomy" id="1762892"/>
    <lineage>
        <taxon>Bacteria</taxon>
        <taxon>Pseudomonadati</taxon>
        <taxon>Pseudomonadota</taxon>
        <taxon>Betaproteobacteria</taxon>
        <taxon>Burkholderiales</taxon>
        <taxon>Oxalobacteraceae</taxon>
        <taxon>Undibacterium</taxon>
    </lineage>
</organism>
<dbReference type="EMBL" id="JBHRTP010000041">
    <property type="protein sequence ID" value="MFC3109166.1"/>
    <property type="molecule type" value="Genomic_DNA"/>
</dbReference>
<evidence type="ECO:0000313" key="2">
    <source>
        <dbReference type="Proteomes" id="UP001595530"/>
    </source>
</evidence>
<name>A0ABV7F522_9BURK</name>
<protein>
    <submittedName>
        <fullName evidence="1">DUF2917 domain-containing protein</fullName>
    </submittedName>
</protein>
<dbReference type="InterPro" id="IPR021317">
    <property type="entry name" value="DUF2917"/>
</dbReference>
<sequence length="113" mass="12180">MRSHQQQYALIENHPLRLTWAKGHRVECVSGRVWITAYNEGGDIELTAGQQFIIPNHGLALVEAIGTAAVRTDKPNLAADILVAMLAAGKLKLRRALAVPQALAGALGLGQRH</sequence>
<dbReference type="RefSeq" id="WP_390331862.1">
    <property type="nucleotide sequence ID" value="NZ_JBHRTP010000041.1"/>
</dbReference>
<dbReference type="Proteomes" id="UP001595530">
    <property type="component" value="Unassembled WGS sequence"/>
</dbReference>
<dbReference type="Pfam" id="PF11142">
    <property type="entry name" value="DUF2917"/>
    <property type="match status" value="1"/>
</dbReference>